<dbReference type="RefSeq" id="WP_166693493.1">
    <property type="nucleotide sequence ID" value="NZ_WAEL01000008.1"/>
</dbReference>
<dbReference type="SUPFAM" id="SSF53756">
    <property type="entry name" value="UDP-Glycosyltransferase/glycogen phosphorylase"/>
    <property type="match status" value="1"/>
</dbReference>
<keyword evidence="5" id="KW-1185">Reference proteome</keyword>
<feature type="domain" description="Glycosyl transferase family 1" evidence="2">
    <location>
        <begin position="164"/>
        <end position="311"/>
    </location>
</feature>
<dbReference type="Proteomes" id="UP000606008">
    <property type="component" value="Unassembled WGS sequence"/>
</dbReference>
<evidence type="ECO:0000313" key="4">
    <source>
        <dbReference type="EMBL" id="NID12789.1"/>
    </source>
</evidence>
<evidence type="ECO:0000259" key="3">
    <source>
        <dbReference type="Pfam" id="PF13439"/>
    </source>
</evidence>
<sequence>MKLTYLFRKRGAGYSIEGLFSQLAGHLRAKTVHTITEAHAPRMELSLSCLYENLRFAARQPASDLYHITGDVHYLMLALPSARTILTIHDCVSLNRQREAGNPIRFSVLWLLYYFLPMRRARYITTVSEKSKQEILHYMGAALASKVTVIPNHYNPRFKASPKLFNAQKPSILQIGTAAHKNLPRLIEALTGLSCTLTIVGTLSPGQEEQLRASGIEYTQKDCLSEAEMAAEYLSCDVVAFTSTYEGFGMPIIEANAIGRPVLTSALSPLSEVAGQAACLVDPFSVDSIRQGLLRILTDGLYREQLLRAGYANASRYTIDQVATQYSTLYNQILAT</sequence>
<proteinExistence type="predicted"/>
<feature type="domain" description="Glycosyltransferase subfamily 4-like N-terminal" evidence="3">
    <location>
        <begin position="52"/>
        <end position="155"/>
    </location>
</feature>
<protein>
    <submittedName>
        <fullName evidence="4">Glycosyltransferase family 4 protein</fullName>
    </submittedName>
</protein>
<dbReference type="EMBL" id="WAEL01000008">
    <property type="protein sequence ID" value="NID12789.1"/>
    <property type="molecule type" value="Genomic_DNA"/>
</dbReference>
<dbReference type="PANTHER" id="PTHR46401">
    <property type="entry name" value="GLYCOSYLTRANSFERASE WBBK-RELATED"/>
    <property type="match status" value="1"/>
</dbReference>
<evidence type="ECO:0000313" key="5">
    <source>
        <dbReference type="Proteomes" id="UP000606008"/>
    </source>
</evidence>
<dbReference type="PANTHER" id="PTHR46401:SF2">
    <property type="entry name" value="GLYCOSYLTRANSFERASE WBBK-RELATED"/>
    <property type="match status" value="1"/>
</dbReference>
<dbReference type="InterPro" id="IPR001296">
    <property type="entry name" value="Glyco_trans_1"/>
</dbReference>
<dbReference type="InterPro" id="IPR028098">
    <property type="entry name" value="Glyco_trans_4-like_N"/>
</dbReference>
<keyword evidence="1" id="KW-0808">Transferase</keyword>
<accession>A0ABX0QK12</accession>
<dbReference type="Gene3D" id="3.40.50.2000">
    <property type="entry name" value="Glycogen Phosphorylase B"/>
    <property type="match status" value="2"/>
</dbReference>
<organism evidence="4 5">
    <name type="scientific">Fibrivirga algicola</name>
    <dbReference type="NCBI Taxonomy" id="2950420"/>
    <lineage>
        <taxon>Bacteria</taxon>
        <taxon>Pseudomonadati</taxon>
        <taxon>Bacteroidota</taxon>
        <taxon>Cytophagia</taxon>
        <taxon>Cytophagales</taxon>
        <taxon>Spirosomataceae</taxon>
        <taxon>Fibrivirga</taxon>
    </lineage>
</organism>
<evidence type="ECO:0000259" key="2">
    <source>
        <dbReference type="Pfam" id="PF00534"/>
    </source>
</evidence>
<name>A0ABX0QK12_9BACT</name>
<dbReference type="CDD" id="cd03809">
    <property type="entry name" value="GT4_MtfB-like"/>
    <property type="match status" value="1"/>
</dbReference>
<dbReference type="Pfam" id="PF13439">
    <property type="entry name" value="Glyco_transf_4"/>
    <property type="match status" value="1"/>
</dbReference>
<gene>
    <name evidence="4" type="ORF">F7231_21640</name>
</gene>
<evidence type="ECO:0000256" key="1">
    <source>
        <dbReference type="ARBA" id="ARBA00022679"/>
    </source>
</evidence>
<dbReference type="Pfam" id="PF00534">
    <property type="entry name" value="Glycos_transf_1"/>
    <property type="match status" value="1"/>
</dbReference>
<comment type="caution">
    <text evidence="4">The sequence shown here is derived from an EMBL/GenBank/DDBJ whole genome shotgun (WGS) entry which is preliminary data.</text>
</comment>
<reference evidence="4" key="1">
    <citation type="submission" date="2024-05" db="EMBL/GenBank/DDBJ databases">
        <authorList>
            <person name="Jung D.-H."/>
        </authorList>
    </citation>
    <scope>NUCLEOTIDE SEQUENCE</scope>
    <source>
        <strain evidence="4">JA-25</strain>
    </source>
</reference>